<sequence>MTPATAERPSEVEMMWGEDDVWNYTAGFDEVQWPDPVVFDSTDIVAMDVQSTSSRAARSTSGCSTPSTLLSEPATSSCDCIDLLLLQNEKLSVTLFTSRDERKSSPANIFTDEIWRCQKGTMASCETLLGCDSCSSRSERVILLTSNAQPDDDIQSERRLGRITSIREGRHWPDCEFMNESIRKRHRLVSTNTAGENIHKHVKNNKNRGNEVH</sequence>
<dbReference type="Proteomes" id="UP001232148">
    <property type="component" value="Unassembled WGS sequence"/>
</dbReference>
<comment type="caution">
    <text evidence="2">The sequence shown here is derived from an EMBL/GenBank/DDBJ whole genome shotgun (WGS) entry which is preliminary data.</text>
</comment>
<accession>A0AAD9LWL2</accession>
<dbReference type="EMBL" id="MU842949">
    <property type="protein sequence ID" value="KAK2024956.1"/>
    <property type="molecule type" value="Genomic_DNA"/>
</dbReference>
<feature type="region of interest" description="Disordered" evidence="1">
    <location>
        <begin position="193"/>
        <end position="213"/>
    </location>
</feature>
<evidence type="ECO:0000313" key="2">
    <source>
        <dbReference type="EMBL" id="KAK2024956.1"/>
    </source>
</evidence>
<keyword evidence="3" id="KW-1185">Reference proteome</keyword>
<evidence type="ECO:0000256" key="1">
    <source>
        <dbReference type="SAM" id="MobiDB-lite"/>
    </source>
</evidence>
<proteinExistence type="predicted"/>
<gene>
    <name evidence="2" type="ORF">LX32DRAFT_655824</name>
</gene>
<name>A0AAD9LWL2_9PEZI</name>
<dbReference type="AlphaFoldDB" id="A0AAD9LWL2"/>
<evidence type="ECO:0000313" key="3">
    <source>
        <dbReference type="Proteomes" id="UP001232148"/>
    </source>
</evidence>
<organism evidence="2 3">
    <name type="scientific">Colletotrichum zoysiae</name>
    <dbReference type="NCBI Taxonomy" id="1216348"/>
    <lineage>
        <taxon>Eukaryota</taxon>
        <taxon>Fungi</taxon>
        <taxon>Dikarya</taxon>
        <taxon>Ascomycota</taxon>
        <taxon>Pezizomycotina</taxon>
        <taxon>Sordariomycetes</taxon>
        <taxon>Hypocreomycetidae</taxon>
        <taxon>Glomerellales</taxon>
        <taxon>Glomerellaceae</taxon>
        <taxon>Colletotrichum</taxon>
        <taxon>Colletotrichum graminicola species complex</taxon>
    </lineage>
</organism>
<protein>
    <submittedName>
        <fullName evidence="2">Uncharacterized protein</fullName>
    </submittedName>
</protein>
<reference evidence="2" key="1">
    <citation type="submission" date="2021-06" db="EMBL/GenBank/DDBJ databases">
        <title>Comparative genomics, transcriptomics and evolutionary studies reveal genomic signatures of adaptation to plant cell wall in hemibiotrophic fungi.</title>
        <authorList>
            <consortium name="DOE Joint Genome Institute"/>
            <person name="Baroncelli R."/>
            <person name="Diaz J.F."/>
            <person name="Benocci T."/>
            <person name="Peng M."/>
            <person name="Battaglia E."/>
            <person name="Haridas S."/>
            <person name="Andreopoulos W."/>
            <person name="Labutti K."/>
            <person name="Pangilinan J."/>
            <person name="Floch G.L."/>
            <person name="Makela M.R."/>
            <person name="Henrissat B."/>
            <person name="Grigoriev I.V."/>
            <person name="Crouch J.A."/>
            <person name="De Vries R.P."/>
            <person name="Sukno S.A."/>
            <person name="Thon M.R."/>
        </authorList>
    </citation>
    <scope>NUCLEOTIDE SEQUENCE</scope>
    <source>
        <strain evidence="2">MAFF235873</strain>
    </source>
</reference>